<accession>A0A1I8P3C9</accession>
<dbReference type="AlphaFoldDB" id="A0A1I8P3C9"/>
<dbReference type="GO" id="GO:0003682">
    <property type="term" value="F:chromatin binding"/>
    <property type="evidence" value="ECO:0007669"/>
    <property type="project" value="TreeGrafter"/>
</dbReference>
<dbReference type="OrthoDB" id="10265971at2759"/>
<evidence type="ECO:0000256" key="2">
    <source>
        <dbReference type="ARBA" id="ARBA00006168"/>
    </source>
</evidence>
<dbReference type="PANTHER" id="PTHR12172">
    <property type="entry name" value="CELL CYCLE CHECKPOINT PROTEIN RAD17"/>
    <property type="match status" value="1"/>
</dbReference>
<keyword evidence="7" id="KW-0131">Cell cycle</keyword>
<dbReference type="GO" id="GO:0000077">
    <property type="term" value="P:DNA damage checkpoint signaling"/>
    <property type="evidence" value="ECO:0007669"/>
    <property type="project" value="TreeGrafter"/>
</dbReference>
<dbReference type="InterPro" id="IPR027417">
    <property type="entry name" value="P-loop_NTPase"/>
</dbReference>
<dbReference type="PANTHER" id="PTHR12172:SF0">
    <property type="entry name" value="CELL CYCLE CHECKPOINT PROTEIN RAD17"/>
    <property type="match status" value="1"/>
</dbReference>
<organism evidence="9 10">
    <name type="scientific">Stomoxys calcitrans</name>
    <name type="common">Stable fly</name>
    <name type="synonym">Conops calcitrans</name>
    <dbReference type="NCBI Taxonomy" id="35570"/>
    <lineage>
        <taxon>Eukaryota</taxon>
        <taxon>Metazoa</taxon>
        <taxon>Ecdysozoa</taxon>
        <taxon>Arthropoda</taxon>
        <taxon>Hexapoda</taxon>
        <taxon>Insecta</taxon>
        <taxon>Pterygota</taxon>
        <taxon>Neoptera</taxon>
        <taxon>Endopterygota</taxon>
        <taxon>Diptera</taxon>
        <taxon>Brachycera</taxon>
        <taxon>Muscomorpha</taxon>
        <taxon>Muscoidea</taxon>
        <taxon>Muscidae</taxon>
        <taxon>Stomoxys</taxon>
    </lineage>
</organism>
<keyword evidence="3" id="KW-0547">Nucleotide-binding</keyword>
<comment type="similarity">
    <text evidence="2">Belongs to the rad17/RAD24 family.</text>
</comment>
<dbReference type="GO" id="GO:0033314">
    <property type="term" value="P:mitotic DNA replication checkpoint signaling"/>
    <property type="evidence" value="ECO:0007669"/>
    <property type="project" value="TreeGrafter"/>
</dbReference>
<feature type="region of interest" description="Disordered" evidence="8">
    <location>
        <begin position="19"/>
        <end position="51"/>
    </location>
</feature>
<evidence type="ECO:0000256" key="1">
    <source>
        <dbReference type="ARBA" id="ARBA00004123"/>
    </source>
</evidence>
<evidence type="ECO:0000256" key="7">
    <source>
        <dbReference type="ARBA" id="ARBA00023306"/>
    </source>
</evidence>
<dbReference type="InterPro" id="IPR004582">
    <property type="entry name" value="Checkpoint_prot_Rad17_Rad24"/>
</dbReference>
<proteinExistence type="inferred from homology"/>
<dbReference type="KEGG" id="scac:106086893"/>
<evidence type="ECO:0008006" key="11">
    <source>
        <dbReference type="Google" id="ProtNLM"/>
    </source>
</evidence>
<keyword evidence="4" id="KW-0227">DNA damage</keyword>
<dbReference type="Proteomes" id="UP000095300">
    <property type="component" value="Unassembled WGS sequence"/>
</dbReference>
<keyword evidence="6" id="KW-0539">Nucleus</keyword>
<dbReference type="GO" id="GO:0006281">
    <property type="term" value="P:DNA repair"/>
    <property type="evidence" value="ECO:0007669"/>
    <property type="project" value="InterPro"/>
</dbReference>
<dbReference type="VEuPathDB" id="VectorBase:SCAU004434"/>
<dbReference type="Pfam" id="PF03215">
    <property type="entry name" value="Rad17"/>
    <property type="match status" value="1"/>
</dbReference>
<protein>
    <recommendedName>
        <fullName evidence="11">AAA+ ATPase domain-containing protein</fullName>
    </recommendedName>
</protein>
<keyword evidence="10" id="KW-1185">Reference proteome</keyword>
<keyword evidence="5" id="KW-0067">ATP-binding</keyword>
<dbReference type="GO" id="GO:0003689">
    <property type="term" value="F:DNA clamp loader activity"/>
    <property type="evidence" value="ECO:0007669"/>
    <property type="project" value="TreeGrafter"/>
</dbReference>
<dbReference type="SUPFAM" id="SSF52540">
    <property type="entry name" value="P-loop containing nucleoside triphosphate hydrolases"/>
    <property type="match status" value="1"/>
</dbReference>
<dbReference type="GO" id="GO:0005634">
    <property type="term" value="C:nucleus"/>
    <property type="evidence" value="ECO:0007669"/>
    <property type="project" value="UniProtKB-SubCell"/>
</dbReference>
<evidence type="ECO:0000256" key="8">
    <source>
        <dbReference type="SAM" id="MobiDB-lite"/>
    </source>
</evidence>
<dbReference type="EnsemblMetazoa" id="SCAU004434-RA">
    <property type="protein sequence ID" value="SCAU004434-PA"/>
    <property type="gene ID" value="SCAU004434"/>
</dbReference>
<evidence type="ECO:0000313" key="10">
    <source>
        <dbReference type="Proteomes" id="UP000095300"/>
    </source>
</evidence>
<evidence type="ECO:0000256" key="5">
    <source>
        <dbReference type="ARBA" id="ARBA00022840"/>
    </source>
</evidence>
<sequence>MNTRKKTWVKSVFSQLPAETNNNTTVASPKPADDTRKTRKSSRNTNTTLSEKPADVVNLVESDEETQHKDAAVASSLRCVIHENWMEVYAPTKSEELAIHAKKMQEVEQWLKHCEVMKKKKRPAQLCLLTGPSGCGKTAAVHVLAKEMKYNIQEWTNPVDQEVIYNLGDQMYGESNFKSSQVETFKAFLFQASRYRSLLELTGGGDKRLLIIEDFPNFLFKESSTFVEILNEYLIYGKAPLVFIVTDTKRRGLNISYNLFTDELKQKFLMTHISLNPVATTLMQNAMKRFCTIMRKPPYNEMYRPPTTELIDSIILSAQGDIRNALINLHFSSLKGAPQLLTKPVDQVELSQDNNNKRTTRKRKCQTTLKSVGRDETVTMMHALGRVFNPKYTESNKLLHSPEDIAQAFITEPKKFTDFVHTNYLHHFRDIDAVVDAANGLSLCDVILTEYRDDALALTGLNLGIRNVMVANKNPITGWMPVKGPKRINPHHAKIPTAGAKLLPTHHNLSKTLYAMEYKTFVNIVNARI</sequence>
<evidence type="ECO:0000256" key="4">
    <source>
        <dbReference type="ARBA" id="ARBA00022763"/>
    </source>
</evidence>
<dbReference type="GO" id="GO:0005524">
    <property type="term" value="F:ATP binding"/>
    <property type="evidence" value="ECO:0007669"/>
    <property type="project" value="UniProtKB-KW"/>
</dbReference>
<dbReference type="STRING" id="35570.A0A1I8P3C9"/>
<dbReference type="Gene3D" id="3.40.50.300">
    <property type="entry name" value="P-loop containing nucleotide triphosphate hydrolases"/>
    <property type="match status" value="1"/>
</dbReference>
<name>A0A1I8P3C9_STOCA</name>
<gene>
    <name evidence="9" type="primary">106086893</name>
</gene>
<evidence type="ECO:0000313" key="9">
    <source>
        <dbReference type="EnsemblMetazoa" id="SCAU004434-PA"/>
    </source>
</evidence>
<evidence type="ECO:0000256" key="3">
    <source>
        <dbReference type="ARBA" id="ARBA00022741"/>
    </source>
</evidence>
<evidence type="ECO:0000256" key="6">
    <source>
        <dbReference type="ARBA" id="ARBA00023242"/>
    </source>
</evidence>
<reference evidence="9" key="1">
    <citation type="submission" date="2020-05" db="UniProtKB">
        <authorList>
            <consortium name="EnsemblMetazoa"/>
        </authorList>
    </citation>
    <scope>IDENTIFICATION</scope>
    <source>
        <strain evidence="9">USDA</strain>
    </source>
</reference>
<comment type="subcellular location">
    <subcellularLocation>
        <location evidence="1">Nucleus</location>
    </subcellularLocation>
</comment>